<evidence type="ECO:0000313" key="9">
    <source>
        <dbReference type="Proteomes" id="UP000295515"/>
    </source>
</evidence>
<protein>
    <recommendedName>
        <fullName evidence="10">AEC family transporter</fullName>
    </recommendedName>
</protein>
<keyword evidence="9" id="KW-1185">Reference proteome</keyword>
<dbReference type="RefSeq" id="WP_066448780.1">
    <property type="nucleotide sequence ID" value="NZ_JADMQS010000024.1"/>
</dbReference>
<feature type="transmembrane region" description="Helical" evidence="7">
    <location>
        <begin position="288"/>
        <end position="307"/>
    </location>
</feature>
<feature type="transmembrane region" description="Helical" evidence="7">
    <location>
        <begin position="257"/>
        <end position="276"/>
    </location>
</feature>
<keyword evidence="6 7" id="KW-0472">Membrane</keyword>
<evidence type="ECO:0000256" key="6">
    <source>
        <dbReference type="ARBA" id="ARBA00023136"/>
    </source>
</evidence>
<feature type="transmembrane region" description="Helical" evidence="7">
    <location>
        <begin position="68"/>
        <end position="90"/>
    </location>
</feature>
<feature type="transmembrane region" description="Helical" evidence="7">
    <location>
        <begin position="126"/>
        <end position="147"/>
    </location>
</feature>
<accession>A0A4R3YL37</accession>
<evidence type="ECO:0008006" key="10">
    <source>
        <dbReference type="Google" id="ProtNLM"/>
    </source>
</evidence>
<name>A0A4R3YL37_9FIRM</name>
<evidence type="ECO:0000256" key="4">
    <source>
        <dbReference type="ARBA" id="ARBA00022692"/>
    </source>
</evidence>
<dbReference type="InterPro" id="IPR004776">
    <property type="entry name" value="Mem_transp_PIN-like"/>
</dbReference>
<sequence length="314" mass="34376">MDNLIFSLNATLPVFLMMVLGIVLKKIGWVSESFASQMNKFVFLVPLPLLLFQDLATVDFEKAWNFKFVAFCFIVTVLSITLVIVISSFLKERSLRGEFIQASYRSSAALLGVALIQNIYGHSVMGPLMIIGSVPLYNVMAVTVLSIYQPHRNEMDKGLLKTTLKGIITNPIIIGIVVGLLWSILKLPMPFILSKTVSNISAMASPLGLIAMGASFDIKKAFGKLKPALVATFIKLFGFCMIFLPIAIAFGFVGEQLVAILIMLGSATTVTCFVMAKNMGHAGILSSNVVMLTTLLSGFSITLWLYILRTLQFI</sequence>
<proteinExistence type="predicted"/>
<dbReference type="Proteomes" id="UP000295515">
    <property type="component" value="Unassembled WGS sequence"/>
</dbReference>
<evidence type="ECO:0000256" key="3">
    <source>
        <dbReference type="ARBA" id="ARBA00022475"/>
    </source>
</evidence>
<dbReference type="Pfam" id="PF03547">
    <property type="entry name" value="Mem_trans"/>
    <property type="match status" value="1"/>
</dbReference>
<dbReference type="PANTHER" id="PTHR36838:SF4">
    <property type="entry name" value="AUXIN EFFLUX CARRIER FAMILY PROTEIN"/>
    <property type="match status" value="1"/>
</dbReference>
<evidence type="ECO:0000256" key="5">
    <source>
        <dbReference type="ARBA" id="ARBA00022989"/>
    </source>
</evidence>
<evidence type="ECO:0000256" key="7">
    <source>
        <dbReference type="SAM" id="Phobius"/>
    </source>
</evidence>
<feature type="transmembrane region" description="Helical" evidence="7">
    <location>
        <begin position="197"/>
        <end position="216"/>
    </location>
</feature>
<dbReference type="GO" id="GO:0055085">
    <property type="term" value="P:transmembrane transport"/>
    <property type="evidence" value="ECO:0007669"/>
    <property type="project" value="InterPro"/>
</dbReference>
<evidence type="ECO:0000313" key="8">
    <source>
        <dbReference type="EMBL" id="TCV91764.1"/>
    </source>
</evidence>
<evidence type="ECO:0000256" key="1">
    <source>
        <dbReference type="ARBA" id="ARBA00004141"/>
    </source>
</evidence>
<keyword evidence="5 7" id="KW-1133">Transmembrane helix</keyword>
<keyword evidence="2" id="KW-0813">Transport</keyword>
<keyword evidence="4 7" id="KW-0812">Transmembrane</keyword>
<feature type="transmembrane region" description="Helical" evidence="7">
    <location>
        <begin position="37"/>
        <end position="56"/>
    </location>
</feature>
<dbReference type="GO" id="GO:0016020">
    <property type="term" value="C:membrane"/>
    <property type="evidence" value="ECO:0007669"/>
    <property type="project" value="UniProtKB-SubCell"/>
</dbReference>
<gene>
    <name evidence="8" type="ORF">EDD60_12931</name>
</gene>
<dbReference type="EMBL" id="SMCQ01000029">
    <property type="protein sequence ID" value="TCV91764.1"/>
    <property type="molecule type" value="Genomic_DNA"/>
</dbReference>
<keyword evidence="3" id="KW-1003">Cell membrane</keyword>
<reference evidence="8 9" key="1">
    <citation type="submission" date="2019-03" db="EMBL/GenBank/DDBJ databases">
        <title>Genomic Encyclopedia of Type Strains, Phase IV (KMG-IV): sequencing the most valuable type-strain genomes for metagenomic binning, comparative biology and taxonomic classification.</title>
        <authorList>
            <person name="Goeker M."/>
        </authorList>
    </citation>
    <scope>NUCLEOTIDE SEQUENCE [LARGE SCALE GENOMIC DNA]</scope>
    <source>
        <strain evidence="8 9">DSM 29487</strain>
    </source>
</reference>
<feature type="transmembrane region" description="Helical" evidence="7">
    <location>
        <begin position="228"/>
        <end position="251"/>
    </location>
</feature>
<feature type="transmembrane region" description="Helical" evidence="7">
    <location>
        <begin position="6"/>
        <end position="25"/>
    </location>
</feature>
<evidence type="ECO:0000256" key="2">
    <source>
        <dbReference type="ARBA" id="ARBA00022448"/>
    </source>
</evidence>
<dbReference type="GeneID" id="98916613"/>
<comment type="caution">
    <text evidence="8">The sequence shown here is derived from an EMBL/GenBank/DDBJ whole genome shotgun (WGS) entry which is preliminary data.</text>
</comment>
<organism evidence="8 9">
    <name type="scientific">Longibaculum muris</name>
    <dbReference type="NCBI Taxonomy" id="1796628"/>
    <lineage>
        <taxon>Bacteria</taxon>
        <taxon>Bacillati</taxon>
        <taxon>Bacillota</taxon>
        <taxon>Erysipelotrichia</taxon>
        <taxon>Erysipelotrichales</taxon>
        <taxon>Coprobacillaceae</taxon>
        <taxon>Longibaculum</taxon>
    </lineage>
</organism>
<dbReference type="AlphaFoldDB" id="A0A4R3YL37"/>
<dbReference type="PANTHER" id="PTHR36838">
    <property type="entry name" value="AUXIN EFFLUX CARRIER FAMILY PROTEIN"/>
    <property type="match status" value="1"/>
</dbReference>
<feature type="transmembrane region" description="Helical" evidence="7">
    <location>
        <begin position="167"/>
        <end position="185"/>
    </location>
</feature>
<comment type="subcellular location">
    <subcellularLocation>
        <location evidence="1">Membrane</location>
        <topology evidence="1">Multi-pass membrane protein</topology>
    </subcellularLocation>
</comment>